<evidence type="ECO:0000256" key="2">
    <source>
        <dbReference type="SAM" id="Phobius"/>
    </source>
</evidence>
<feature type="transmembrane region" description="Helical" evidence="2">
    <location>
        <begin position="6"/>
        <end position="29"/>
    </location>
</feature>
<gene>
    <name evidence="3" type="ORF">ABID14_000916</name>
</gene>
<organism evidence="3 4">
    <name type="scientific">Peptoniphilus olsenii</name>
    <dbReference type="NCBI Taxonomy" id="411570"/>
    <lineage>
        <taxon>Bacteria</taxon>
        <taxon>Bacillati</taxon>
        <taxon>Bacillota</taxon>
        <taxon>Tissierellia</taxon>
        <taxon>Tissierellales</taxon>
        <taxon>Peptoniphilaceae</taxon>
        <taxon>Peptoniphilus</taxon>
    </lineage>
</organism>
<keyword evidence="2" id="KW-0472">Membrane</keyword>
<name>A0ABV2J949_9FIRM</name>
<keyword evidence="4" id="KW-1185">Reference proteome</keyword>
<evidence type="ECO:0000256" key="1">
    <source>
        <dbReference type="SAM" id="Coils"/>
    </source>
</evidence>
<keyword evidence="2" id="KW-1133">Transmembrane helix</keyword>
<evidence type="ECO:0000313" key="3">
    <source>
        <dbReference type="EMBL" id="MET3617287.1"/>
    </source>
</evidence>
<protein>
    <submittedName>
        <fullName evidence="3">Primosomal protein N</fullName>
    </submittedName>
</protein>
<feature type="coiled-coil region" evidence="1">
    <location>
        <begin position="90"/>
        <end position="124"/>
    </location>
</feature>
<comment type="caution">
    <text evidence="3">The sequence shown here is derived from an EMBL/GenBank/DDBJ whole genome shotgun (WGS) entry which is preliminary data.</text>
</comment>
<dbReference type="RefSeq" id="WP_354367594.1">
    <property type="nucleotide sequence ID" value="NZ_JBEPMA010000004.1"/>
</dbReference>
<proteinExistence type="predicted"/>
<reference evidence="3 4" key="1">
    <citation type="submission" date="2024-06" db="EMBL/GenBank/DDBJ databases">
        <title>Genomic Encyclopedia of Type Strains, Phase IV (KMG-IV): sequencing the most valuable type-strain genomes for metagenomic binning, comparative biology and taxonomic classification.</title>
        <authorList>
            <person name="Goeker M."/>
        </authorList>
    </citation>
    <scope>NUCLEOTIDE SEQUENCE [LARGE SCALE GENOMIC DNA]</scope>
    <source>
        <strain evidence="3 4">DSM 21460</strain>
    </source>
</reference>
<dbReference type="Proteomes" id="UP001549162">
    <property type="component" value="Unassembled WGS sequence"/>
</dbReference>
<keyword evidence="1" id="KW-0175">Coiled coil</keyword>
<keyword evidence="2" id="KW-0812">Transmembrane</keyword>
<evidence type="ECO:0000313" key="4">
    <source>
        <dbReference type="Proteomes" id="UP001549162"/>
    </source>
</evidence>
<dbReference type="EMBL" id="JBEPMA010000004">
    <property type="protein sequence ID" value="MET3617287.1"/>
    <property type="molecule type" value="Genomic_DNA"/>
</dbReference>
<accession>A0ABV2J949</accession>
<sequence length="180" mass="21126">MSFSDILKLVFITYAPVIIFLFSAVLSIYRNVNKKKKKEEDVYINKKNNRQRKEFNKNNSKDALENIKRVSKSNNFSSLSKSIENLFDNNKKLKKDKAAKTKVKKNKEQDLINVLKEVNKKSDEIITQKNLSDNKTLNEIITDDKTYLNNKEDDFLDFDTEKVADIFAYKEIFDKPLSLR</sequence>